<evidence type="ECO:0000256" key="2">
    <source>
        <dbReference type="ARBA" id="ARBA00006484"/>
    </source>
</evidence>
<comment type="catalytic activity">
    <reaction evidence="5">
        <text>a (3R)-hydroxyacyl-[ACP] + NADP(+) = a 3-oxoacyl-[ACP] + NADPH + H(+)</text>
        <dbReference type="Rhea" id="RHEA:17397"/>
        <dbReference type="Rhea" id="RHEA-COMP:9916"/>
        <dbReference type="Rhea" id="RHEA-COMP:9945"/>
        <dbReference type="ChEBI" id="CHEBI:15378"/>
        <dbReference type="ChEBI" id="CHEBI:57783"/>
        <dbReference type="ChEBI" id="CHEBI:58349"/>
        <dbReference type="ChEBI" id="CHEBI:78776"/>
        <dbReference type="ChEBI" id="CHEBI:78827"/>
        <dbReference type="EC" id="1.1.1.100"/>
    </reaction>
    <physiologicalReaction direction="right-to-left" evidence="5">
        <dbReference type="Rhea" id="RHEA:17399"/>
    </physiologicalReaction>
</comment>
<dbReference type="PRINTS" id="PR00081">
    <property type="entry name" value="GDHRDH"/>
</dbReference>
<gene>
    <name evidence="7" type="ORF">GWR20_21355</name>
</gene>
<dbReference type="CDD" id="cd05233">
    <property type="entry name" value="SDR_c"/>
    <property type="match status" value="1"/>
</dbReference>
<evidence type="ECO:0000313" key="8">
    <source>
        <dbReference type="Proteomes" id="UP000466523"/>
    </source>
</evidence>
<protein>
    <recommendedName>
        <fullName evidence="4">3-oxoacyl-[acyl-carrier-protein] reductase MabA</fullName>
    </recommendedName>
</protein>
<dbReference type="AlphaFoldDB" id="A0A7K3LH23"/>
<evidence type="ECO:0000256" key="3">
    <source>
        <dbReference type="ARBA" id="ARBA00022512"/>
    </source>
</evidence>
<dbReference type="Proteomes" id="UP000466523">
    <property type="component" value="Unassembled WGS sequence"/>
</dbReference>
<dbReference type="OrthoDB" id="9797538at2"/>
<proteinExistence type="inferred from homology"/>
<dbReference type="PANTHER" id="PTHR42879">
    <property type="entry name" value="3-OXOACYL-(ACYL-CARRIER-PROTEIN) REDUCTASE"/>
    <property type="match status" value="1"/>
</dbReference>
<evidence type="ECO:0000256" key="5">
    <source>
        <dbReference type="ARBA" id="ARBA00047400"/>
    </source>
</evidence>
<dbReference type="InterPro" id="IPR050259">
    <property type="entry name" value="SDR"/>
</dbReference>
<reference evidence="7 8" key="1">
    <citation type="submission" date="2020-01" db="EMBL/GenBank/DDBJ databases">
        <authorList>
            <person name="Sanchez-Estrada R."/>
            <person name="Gonzalez-Y-Merchand J.A."/>
            <person name="Rivera-Gutierrez S."/>
        </authorList>
    </citation>
    <scope>NUCLEOTIDE SEQUENCE [LARGE SCALE GENOMIC DNA]</scope>
    <source>
        <strain evidence="7 8">CST 7247</strain>
    </source>
</reference>
<organism evidence="7 8">
    <name type="scientific">Mycolicibacter kumamotonensis</name>
    <dbReference type="NCBI Taxonomy" id="354243"/>
    <lineage>
        <taxon>Bacteria</taxon>
        <taxon>Bacillati</taxon>
        <taxon>Actinomycetota</taxon>
        <taxon>Actinomycetes</taxon>
        <taxon>Mycobacteriales</taxon>
        <taxon>Mycobacteriaceae</taxon>
        <taxon>Mycolicibacter</taxon>
    </lineage>
</organism>
<dbReference type="Gene3D" id="3.40.50.720">
    <property type="entry name" value="NAD(P)-binding Rossmann-like Domain"/>
    <property type="match status" value="1"/>
</dbReference>
<evidence type="ECO:0000256" key="1">
    <source>
        <dbReference type="ARBA" id="ARBA00004191"/>
    </source>
</evidence>
<dbReference type="InterPro" id="IPR002347">
    <property type="entry name" value="SDR_fam"/>
</dbReference>
<accession>A0A7K3LH23</accession>
<comment type="similarity">
    <text evidence="2">Belongs to the short-chain dehydrogenases/reductases (SDR) family.</text>
</comment>
<comment type="caution">
    <text evidence="7">The sequence shown here is derived from an EMBL/GenBank/DDBJ whole genome shotgun (WGS) entry which is preliminary data.</text>
</comment>
<evidence type="ECO:0000256" key="6">
    <source>
        <dbReference type="SAM" id="MobiDB-lite"/>
    </source>
</evidence>
<evidence type="ECO:0000313" key="7">
    <source>
        <dbReference type="EMBL" id="NDJ91657.1"/>
    </source>
</evidence>
<name>A0A7K3LH23_9MYCO</name>
<dbReference type="Pfam" id="PF00106">
    <property type="entry name" value="adh_short"/>
    <property type="match status" value="1"/>
</dbReference>
<dbReference type="PANTHER" id="PTHR42879:SF6">
    <property type="entry name" value="NADPH-DEPENDENT REDUCTASE BACG"/>
    <property type="match status" value="1"/>
</dbReference>
<dbReference type="InterPro" id="IPR036291">
    <property type="entry name" value="NAD(P)-bd_dom_sf"/>
</dbReference>
<dbReference type="GO" id="GO:0004316">
    <property type="term" value="F:3-oxoacyl-[acyl-carrier-protein] reductase (NADPH) activity"/>
    <property type="evidence" value="ECO:0007669"/>
    <property type="project" value="UniProtKB-EC"/>
</dbReference>
<dbReference type="EMBL" id="JAACYR010000110">
    <property type="protein sequence ID" value="NDJ91657.1"/>
    <property type="molecule type" value="Genomic_DNA"/>
</dbReference>
<evidence type="ECO:0000256" key="4">
    <source>
        <dbReference type="ARBA" id="ARBA00040781"/>
    </source>
</evidence>
<sequence>MTAAAFPVLVTGASRAIGEAAARRFADDGAIVLVSARSAPPENLSATYIPADLSTERGVAELGQRVLDEIGGIDVLINNAGFPTPPTATTPTFNRSLTPVSKPPPSSATPPTCTACATPYKLCATDSAASTSATTGPALTDQFQGISITELNGASALEAV</sequence>
<comment type="subcellular location">
    <subcellularLocation>
        <location evidence="1">Secreted</location>
        <location evidence="1">Cell wall</location>
    </subcellularLocation>
</comment>
<keyword evidence="3" id="KW-0134">Cell wall</keyword>
<feature type="region of interest" description="Disordered" evidence="6">
    <location>
        <begin position="88"/>
        <end position="109"/>
    </location>
</feature>
<keyword evidence="3" id="KW-0964">Secreted</keyword>
<dbReference type="SUPFAM" id="SSF51735">
    <property type="entry name" value="NAD(P)-binding Rossmann-fold domains"/>
    <property type="match status" value="1"/>
</dbReference>